<feature type="region of interest" description="Disordered" evidence="1">
    <location>
        <begin position="203"/>
        <end position="361"/>
    </location>
</feature>
<dbReference type="InParanoid" id="A0A369JZZ7"/>
<evidence type="ECO:0000256" key="1">
    <source>
        <dbReference type="SAM" id="MobiDB-lite"/>
    </source>
</evidence>
<accession>A0A369JZZ7</accession>
<evidence type="ECO:0000313" key="2">
    <source>
        <dbReference type="EMBL" id="RDB25203.1"/>
    </source>
</evidence>
<protein>
    <submittedName>
        <fullName evidence="2">Uncharacterized protein</fullName>
    </submittedName>
</protein>
<sequence>MFPTSDIRSANPPRFASAATPLAARLPHNTAQADDSVCIDVSFTKYSTAVPLRTQIAPGIWWDGSSSVLSAACPTVQAFLTCARRNMKLPAAPSEPVFALAALEVFYRTDDPVHWMFWSDEKKHHTAEVVSRISLHRPQLIHSRVAWNGTREYLFILSSLHGPTSLPLYENKDWYPILNPSKVPSPPRVLNLRKRKIQPVVEQTEILNGEDGIDPDEPRPKRSKTKASANPKPSQAPGPRANSLNDETEKPDVSPAATSTSLPTEDGDSLPSESPTMATPDDDAHSPAESSRVTRGNSRRQTRKARESSTRDPSPILRATSESSSPASSALLTPAVIVSHSRNRSSSQASSQTFVAESERRSVSVLSAITAVEILTVGADVDEAIKVDQAVLDSEEKEEEEEGMVTRGRANKARGKVVRRKSPVKSRGKRKGGVK</sequence>
<dbReference type="STRING" id="39966.A0A369JZZ7"/>
<reference evidence="2" key="1">
    <citation type="submission" date="2018-04" db="EMBL/GenBank/DDBJ databases">
        <title>Whole genome sequencing of Hypsizygus marmoreus.</title>
        <authorList>
            <person name="Choi I.-G."/>
            <person name="Min B."/>
            <person name="Kim J.-G."/>
            <person name="Kim S."/>
            <person name="Oh Y.-L."/>
            <person name="Kong W.-S."/>
            <person name="Park H."/>
            <person name="Jeong J."/>
            <person name="Song E.-S."/>
        </authorList>
    </citation>
    <scope>NUCLEOTIDE SEQUENCE [LARGE SCALE GENOMIC DNA]</scope>
    <source>
        <strain evidence="2">51987-8</strain>
    </source>
</reference>
<feature type="compositionally biased region" description="Basic residues" evidence="1">
    <location>
        <begin position="409"/>
        <end position="435"/>
    </location>
</feature>
<dbReference type="OrthoDB" id="2944913at2759"/>
<feature type="region of interest" description="Disordered" evidence="1">
    <location>
        <begin position="394"/>
        <end position="435"/>
    </location>
</feature>
<feature type="compositionally biased region" description="Acidic residues" evidence="1">
    <location>
        <begin position="394"/>
        <end position="403"/>
    </location>
</feature>
<gene>
    <name evidence="2" type="ORF">Hypma_007781</name>
</gene>
<evidence type="ECO:0000313" key="3">
    <source>
        <dbReference type="Proteomes" id="UP000076154"/>
    </source>
</evidence>
<comment type="caution">
    <text evidence="2">The sequence shown here is derived from an EMBL/GenBank/DDBJ whole genome shotgun (WGS) entry which is preliminary data.</text>
</comment>
<dbReference type="AlphaFoldDB" id="A0A369JZZ7"/>
<dbReference type="Proteomes" id="UP000076154">
    <property type="component" value="Unassembled WGS sequence"/>
</dbReference>
<name>A0A369JZZ7_HYPMA</name>
<proteinExistence type="predicted"/>
<keyword evidence="3" id="KW-1185">Reference proteome</keyword>
<feature type="compositionally biased region" description="Low complexity" evidence="1">
    <location>
        <begin position="319"/>
        <end position="335"/>
    </location>
</feature>
<dbReference type="EMBL" id="LUEZ02000041">
    <property type="protein sequence ID" value="RDB25203.1"/>
    <property type="molecule type" value="Genomic_DNA"/>
</dbReference>
<organism evidence="2 3">
    <name type="scientific">Hypsizygus marmoreus</name>
    <name type="common">White beech mushroom</name>
    <name type="synonym">Agaricus marmoreus</name>
    <dbReference type="NCBI Taxonomy" id="39966"/>
    <lineage>
        <taxon>Eukaryota</taxon>
        <taxon>Fungi</taxon>
        <taxon>Dikarya</taxon>
        <taxon>Basidiomycota</taxon>
        <taxon>Agaricomycotina</taxon>
        <taxon>Agaricomycetes</taxon>
        <taxon>Agaricomycetidae</taxon>
        <taxon>Agaricales</taxon>
        <taxon>Tricholomatineae</taxon>
        <taxon>Lyophyllaceae</taxon>
        <taxon>Hypsizygus</taxon>
    </lineage>
</organism>